<dbReference type="EMBL" id="CP017146">
    <property type="protein sequence ID" value="QHO69626.1"/>
    <property type="molecule type" value="Genomic_DNA"/>
</dbReference>
<accession>A0A7L5AHU9</accession>
<keyword evidence="2" id="KW-1185">Reference proteome</keyword>
<organism evidence="1 2">
    <name type="scientific">Marisediminicola antarctica</name>
    <dbReference type="NCBI Taxonomy" id="674079"/>
    <lineage>
        <taxon>Bacteria</taxon>
        <taxon>Bacillati</taxon>
        <taxon>Actinomycetota</taxon>
        <taxon>Actinomycetes</taxon>
        <taxon>Micrococcales</taxon>
        <taxon>Microbacteriaceae</taxon>
        <taxon>Marisediminicola</taxon>
    </lineage>
</organism>
<evidence type="ECO:0000313" key="1">
    <source>
        <dbReference type="EMBL" id="QHO69626.1"/>
    </source>
</evidence>
<sequence length="135" mass="14224">MSPYPASSTFCSMMKGNEIMQSHLSTQQNSRKLLPMAVAAAASGVLLATLAVAPAYAASTSLGSTSCGAKTVVTRSQTTLDAVHKSVRNGVIKTTTFNGLLIFPETRRAYTNWPSVSSSSLATSGSIYYLNYECA</sequence>
<evidence type="ECO:0000313" key="2">
    <source>
        <dbReference type="Proteomes" id="UP000464507"/>
    </source>
</evidence>
<protein>
    <submittedName>
        <fullName evidence="1">Uncharacterized protein</fullName>
    </submittedName>
</protein>
<dbReference type="AlphaFoldDB" id="A0A7L5AHU9"/>
<name>A0A7L5AHU9_9MICO</name>
<dbReference type="KEGG" id="mant:BHD05_08210"/>
<proteinExistence type="predicted"/>
<gene>
    <name evidence="1" type="ORF">BHD05_08210</name>
</gene>
<reference evidence="1 2" key="1">
    <citation type="submission" date="2016-09" db="EMBL/GenBank/DDBJ databases">
        <title>Complete genome sequence of microbes from the polar regions.</title>
        <authorList>
            <person name="Liao L."/>
            <person name="Chen B."/>
        </authorList>
    </citation>
    <scope>NUCLEOTIDE SEQUENCE [LARGE SCALE GENOMIC DNA]</scope>
    <source>
        <strain evidence="1 2">ZS314</strain>
    </source>
</reference>
<dbReference type="Proteomes" id="UP000464507">
    <property type="component" value="Chromosome"/>
</dbReference>